<feature type="domain" description="ATPase AAA-type core" evidence="1">
    <location>
        <begin position="25"/>
        <end position="351"/>
    </location>
</feature>
<dbReference type="Pfam" id="PF13304">
    <property type="entry name" value="AAA_21"/>
    <property type="match status" value="1"/>
</dbReference>
<organism evidence="3 4">
    <name type="scientific">Flagellimonas sediminis</name>
    <dbReference type="NCBI Taxonomy" id="2696468"/>
    <lineage>
        <taxon>Bacteria</taxon>
        <taxon>Pseudomonadati</taxon>
        <taxon>Bacteroidota</taxon>
        <taxon>Flavobacteriia</taxon>
        <taxon>Flavobacteriales</taxon>
        <taxon>Flavobacteriaceae</taxon>
        <taxon>Flagellimonas</taxon>
    </lineage>
</organism>
<comment type="caution">
    <text evidence="3">The sequence shown here is derived from an EMBL/GenBank/DDBJ whole genome shotgun (WGS) entry which is preliminary data.</text>
</comment>
<protein>
    <submittedName>
        <fullName evidence="3">AAA family ATPase</fullName>
    </submittedName>
</protein>
<dbReference type="AlphaFoldDB" id="A0A6I5L4C8"/>
<dbReference type="InterPro" id="IPR034139">
    <property type="entry name" value="TOPRIM_OLD"/>
</dbReference>
<name>A0A6I5L4C8_9FLAO</name>
<reference evidence="3 4" key="1">
    <citation type="submission" date="2020-01" db="EMBL/GenBank/DDBJ databases">
        <title>Muricauda sediminis sp.nov. 40Bstr401.</title>
        <authorList>
            <person name="Xue Z."/>
            <person name="Zhu S."/>
            <person name="Ren N."/>
            <person name="Chen T."/>
            <person name="Chen X."/>
            <person name="Chen J."/>
            <person name="Yang J."/>
        </authorList>
    </citation>
    <scope>NUCLEOTIDE SEQUENCE [LARGE SCALE GENOMIC DNA]</scope>
    <source>
        <strain evidence="3 4">40Bstr401</strain>
    </source>
</reference>
<proteinExistence type="predicted"/>
<gene>
    <name evidence="3" type="ORF">GTK07_18680</name>
</gene>
<dbReference type="RefSeq" id="WP_036379038.1">
    <property type="nucleotide sequence ID" value="NZ_JAAAMI010000016.1"/>
</dbReference>
<accession>A0A6I5L4C8</accession>
<evidence type="ECO:0000259" key="1">
    <source>
        <dbReference type="Pfam" id="PF13304"/>
    </source>
</evidence>
<dbReference type="PANTHER" id="PTHR43581">
    <property type="entry name" value="ATP/GTP PHOSPHATASE"/>
    <property type="match status" value="1"/>
</dbReference>
<dbReference type="Proteomes" id="UP000468707">
    <property type="component" value="Unassembled WGS sequence"/>
</dbReference>
<dbReference type="GO" id="GO:0005524">
    <property type="term" value="F:ATP binding"/>
    <property type="evidence" value="ECO:0007669"/>
    <property type="project" value="InterPro"/>
</dbReference>
<dbReference type="EMBL" id="JAAAMI010000016">
    <property type="protein sequence ID" value="NDV45352.1"/>
    <property type="molecule type" value="Genomic_DNA"/>
</dbReference>
<keyword evidence="4" id="KW-1185">Reference proteome</keyword>
<dbReference type="GO" id="GO:0016887">
    <property type="term" value="F:ATP hydrolysis activity"/>
    <property type="evidence" value="ECO:0007669"/>
    <property type="project" value="InterPro"/>
</dbReference>
<evidence type="ECO:0000259" key="2">
    <source>
        <dbReference type="Pfam" id="PF20469"/>
    </source>
</evidence>
<dbReference type="Pfam" id="PF20469">
    <property type="entry name" value="OLD-like_TOPRIM"/>
    <property type="match status" value="1"/>
</dbReference>
<feature type="domain" description="OLD protein-like TOPRIM" evidence="2">
    <location>
        <begin position="399"/>
        <end position="464"/>
    </location>
</feature>
<dbReference type="SUPFAM" id="SSF52540">
    <property type="entry name" value="P-loop containing nucleoside triphosphate hydrolases"/>
    <property type="match status" value="1"/>
</dbReference>
<sequence>MKISKLQITHFRGIQEATLFFKDHTLLVGKNNIGKSTICEALDLVLGPDRLNRMDAIDEYDFYNGDYYYEEGEAPKQIHIEVILTDISIEMQGVFRNHMEFWHQKRQEILDQGEIEATDEEFVEMCLRLQFIGQYDRDEDEFSAKTYFSHSPDEDEGEFREVPKRRKREIGFLYLRALRTGRRALSLERGTLLDILLRIGEIRPKFWEKTRTRLEELDPPLEESIGVLRKVLDNLELRIGQYIPLPNDEKASTLHVSQLTRDHLRSTLSFFMKSSGEQKPVPFQRLGTGTLSTMVFAMLSAIAELKKENIIFAMEEPEIAVPPHTQRRIIEYLLEQTTQAFVTSHSPYVIEMFDPENIKILKKEEGSKVTGVDITYAGLKPKNYRRKIRHSIAEVILGNAVIVGEGLTELEVLSAAAKILEQDRDNFPFDLSGVTIFEAEGDGNITDWGKFFKSIGLSTFAFFDKMQRSADQIQELNEAFDFYKEIDHKAIEKLLADEVPVSIQWAFLQELKENGEIANGPHLPEMQPDDVTVGKLLDEALRQKKGERRSASLVEKCTMEELPITIKTFLEEIYRKFKQPEEVPLMEFEEEGNGATEPDEE</sequence>
<dbReference type="Gene3D" id="3.40.50.300">
    <property type="entry name" value="P-loop containing nucleotide triphosphate hydrolases"/>
    <property type="match status" value="1"/>
</dbReference>
<dbReference type="PANTHER" id="PTHR43581:SF4">
    <property type="entry name" value="ATP_GTP PHOSPHATASE"/>
    <property type="match status" value="1"/>
</dbReference>
<dbReference type="InterPro" id="IPR027417">
    <property type="entry name" value="P-loop_NTPase"/>
</dbReference>
<evidence type="ECO:0000313" key="4">
    <source>
        <dbReference type="Proteomes" id="UP000468707"/>
    </source>
</evidence>
<evidence type="ECO:0000313" key="3">
    <source>
        <dbReference type="EMBL" id="NDV45352.1"/>
    </source>
</evidence>
<dbReference type="InterPro" id="IPR003959">
    <property type="entry name" value="ATPase_AAA_core"/>
</dbReference>
<dbReference type="InterPro" id="IPR051396">
    <property type="entry name" value="Bact_Antivir_Def_Nuclease"/>
</dbReference>